<accession>A0ABU3A8G5</accession>
<dbReference type="SUPFAM" id="SSF55154">
    <property type="entry name" value="CYTH-like phosphatases"/>
    <property type="match status" value="1"/>
</dbReference>
<dbReference type="PANTHER" id="PTHR40114:SF1">
    <property type="entry name" value="SLR0698 PROTEIN"/>
    <property type="match status" value="1"/>
</dbReference>
<reference evidence="2 3" key="1">
    <citation type="submission" date="2023-09" db="EMBL/GenBank/DDBJ databases">
        <authorList>
            <person name="Rey-Velasco X."/>
        </authorList>
    </citation>
    <scope>NUCLEOTIDE SEQUENCE [LARGE SCALE GENOMIC DNA]</scope>
    <source>
        <strain evidence="2 3">F388</strain>
    </source>
</reference>
<dbReference type="RefSeq" id="WP_311350009.1">
    <property type="nucleotide sequence ID" value="NZ_JAVRHR010000001.1"/>
</dbReference>
<dbReference type="SMART" id="SM01118">
    <property type="entry name" value="CYTH"/>
    <property type="match status" value="1"/>
</dbReference>
<evidence type="ECO:0000313" key="2">
    <source>
        <dbReference type="EMBL" id="MDT0606456.1"/>
    </source>
</evidence>
<dbReference type="PANTHER" id="PTHR40114">
    <property type="entry name" value="SLR0698 PROTEIN"/>
    <property type="match status" value="1"/>
</dbReference>
<name>A0ABU3A8G5_9FLAO</name>
<proteinExistence type="predicted"/>
<dbReference type="InterPro" id="IPR023577">
    <property type="entry name" value="CYTH_domain"/>
</dbReference>
<dbReference type="PROSITE" id="PS51707">
    <property type="entry name" value="CYTH"/>
    <property type="match status" value="1"/>
</dbReference>
<dbReference type="EMBL" id="JAVRHR010000001">
    <property type="protein sequence ID" value="MDT0606456.1"/>
    <property type="molecule type" value="Genomic_DNA"/>
</dbReference>
<feature type="domain" description="CYTH" evidence="1">
    <location>
        <begin position="3"/>
        <end position="151"/>
    </location>
</feature>
<dbReference type="InterPro" id="IPR012042">
    <property type="entry name" value="NeuTTM/CthTTM-like"/>
</dbReference>
<dbReference type="PIRSF" id="PIRSF016487">
    <property type="entry name" value="CYTH_UCP016487"/>
    <property type="match status" value="1"/>
</dbReference>
<dbReference type="InterPro" id="IPR033469">
    <property type="entry name" value="CYTH-like_dom_sf"/>
</dbReference>
<comment type="caution">
    <text evidence="2">The sequence shown here is derived from an EMBL/GenBank/DDBJ whole genome shotgun (WGS) entry which is preliminary data.</text>
</comment>
<dbReference type="Gene3D" id="2.40.320.10">
    <property type="entry name" value="Hypothetical Protein Pfu-838710-001"/>
    <property type="match status" value="1"/>
</dbReference>
<gene>
    <name evidence="2" type="ORF">RM706_05425</name>
</gene>
<keyword evidence="3" id="KW-1185">Reference proteome</keyword>
<dbReference type="CDD" id="cd07891">
    <property type="entry name" value="CYTH-like_CthTTM-like_1"/>
    <property type="match status" value="1"/>
</dbReference>
<organism evidence="2 3">
    <name type="scientific">Croceitalea rosinachiae</name>
    <dbReference type="NCBI Taxonomy" id="3075596"/>
    <lineage>
        <taxon>Bacteria</taxon>
        <taxon>Pseudomonadati</taxon>
        <taxon>Bacteroidota</taxon>
        <taxon>Flavobacteriia</taxon>
        <taxon>Flavobacteriales</taxon>
        <taxon>Flavobacteriaceae</taxon>
        <taxon>Croceitalea</taxon>
    </lineage>
</organism>
<evidence type="ECO:0000259" key="1">
    <source>
        <dbReference type="PROSITE" id="PS51707"/>
    </source>
</evidence>
<dbReference type="Proteomes" id="UP001255246">
    <property type="component" value="Unassembled WGS sequence"/>
</dbReference>
<dbReference type="Pfam" id="PF01928">
    <property type="entry name" value="CYTH"/>
    <property type="match status" value="1"/>
</dbReference>
<evidence type="ECO:0000313" key="3">
    <source>
        <dbReference type="Proteomes" id="UP001255246"/>
    </source>
</evidence>
<protein>
    <submittedName>
        <fullName evidence="2">CYTH domain-containing protein</fullName>
    </submittedName>
</protein>
<sequence length="161" mass="18493">MQHLEIERKFLVGSEAYKNKATAVSRIVQGFLNTDPERTVRVRIRNDKGYLTVKGKGNDSGTTRFEWESEIPVSEATNLIDLCEPGILEKNRFEVPFENLVFEVDEFLGENKGLVIVEVELKHEDEHFTKPDWLGDEVTGQTKYYNSQLSKNPFGKWVQGI</sequence>